<dbReference type="GO" id="GO:0015949">
    <property type="term" value="P:nucleobase-containing small molecule interconversion"/>
    <property type="evidence" value="ECO:0007669"/>
    <property type="project" value="TreeGrafter"/>
</dbReference>
<dbReference type="NCBIfam" id="TIGR02274">
    <property type="entry name" value="dCTP_deam"/>
    <property type="match status" value="1"/>
</dbReference>
<dbReference type="GO" id="GO:0008829">
    <property type="term" value="F:dCTP deaminase activity"/>
    <property type="evidence" value="ECO:0007669"/>
    <property type="project" value="InterPro"/>
</dbReference>
<dbReference type="Pfam" id="PF22769">
    <property type="entry name" value="DCD"/>
    <property type="match status" value="1"/>
</dbReference>
<organism evidence="4">
    <name type="scientific">Siphoviridae sp. ctMsr1</name>
    <dbReference type="NCBI Taxonomy" id="2826264"/>
    <lineage>
        <taxon>Viruses</taxon>
        <taxon>Duplodnaviria</taxon>
        <taxon>Heunggongvirae</taxon>
        <taxon>Uroviricota</taxon>
        <taxon>Caudoviricetes</taxon>
    </lineage>
</organism>
<dbReference type="EMBL" id="BK014744">
    <property type="protein sequence ID" value="DAD73769.1"/>
    <property type="molecule type" value="Genomic_DNA"/>
</dbReference>
<dbReference type="Gene3D" id="2.70.40.10">
    <property type="match status" value="1"/>
</dbReference>
<sequence length="190" mass="21352">MLLEDTAIKFKSQYKNLIVPFNENQLQPCSYDLTLDKDLLTFEFASNSCPPEAFITAYDKQVHGIDYQSIDLSTLKDEIYVIQPNQFIIASTQETVNMPDDIAGRFEGKSSLGRLGLTTHVTAGFIDAGFSGQITLEMKNENRFPIWIKRGMKIGQICFFKMNGRARHPYGSEGLGSHYNNQNGPTPARS</sequence>
<keyword evidence="2" id="KW-0546">Nucleotide metabolism</keyword>
<dbReference type="SUPFAM" id="SSF51283">
    <property type="entry name" value="dUTPase-like"/>
    <property type="match status" value="1"/>
</dbReference>
<dbReference type="InterPro" id="IPR036157">
    <property type="entry name" value="dUTPase-like_sf"/>
</dbReference>
<evidence type="ECO:0000256" key="3">
    <source>
        <dbReference type="SAM" id="MobiDB-lite"/>
    </source>
</evidence>
<accession>A0A8S5LUT3</accession>
<proteinExistence type="inferred from homology"/>
<feature type="region of interest" description="Disordered" evidence="3">
    <location>
        <begin position="171"/>
        <end position="190"/>
    </location>
</feature>
<dbReference type="CDD" id="cd07557">
    <property type="entry name" value="trimeric_dUTPase"/>
    <property type="match status" value="1"/>
</dbReference>
<reference evidence="4" key="1">
    <citation type="journal article" date="2021" name="Proc. Natl. Acad. Sci. U.S.A.">
        <title>A Catalog of Tens of Thousands of Viruses from Human Metagenomes Reveals Hidden Associations with Chronic Diseases.</title>
        <authorList>
            <person name="Tisza M.J."/>
            <person name="Buck C.B."/>
        </authorList>
    </citation>
    <scope>NUCLEOTIDE SEQUENCE</scope>
    <source>
        <strain evidence="4">CtMsr1</strain>
    </source>
</reference>
<keyword evidence="1" id="KW-0378">Hydrolase</keyword>
<dbReference type="PANTHER" id="PTHR42680:SF3">
    <property type="entry name" value="DCTP DEAMINASE"/>
    <property type="match status" value="1"/>
</dbReference>
<evidence type="ECO:0000313" key="4">
    <source>
        <dbReference type="EMBL" id="DAD73769.1"/>
    </source>
</evidence>
<name>A0A8S5LUT3_9CAUD</name>
<dbReference type="HAMAP" id="MF_00146">
    <property type="entry name" value="dCTP_deaminase"/>
    <property type="match status" value="1"/>
</dbReference>
<dbReference type="PANTHER" id="PTHR42680">
    <property type="entry name" value="DCTP DEAMINASE"/>
    <property type="match status" value="1"/>
</dbReference>
<dbReference type="InterPro" id="IPR033704">
    <property type="entry name" value="dUTPase_trimeric"/>
</dbReference>
<dbReference type="InterPro" id="IPR011962">
    <property type="entry name" value="dCTP_deaminase"/>
</dbReference>
<evidence type="ECO:0000256" key="2">
    <source>
        <dbReference type="ARBA" id="ARBA00023080"/>
    </source>
</evidence>
<dbReference type="GO" id="GO:0006229">
    <property type="term" value="P:dUTP biosynthetic process"/>
    <property type="evidence" value="ECO:0007669"/>
    <property type="project" value="InterPro"/>
</dbReference>
<evidence type="ECO:0000256" key="1">
    <source>
        <dbReference type="ARBA" id="ARBA00022801"/>
    </source>
</evidence>
<feature type="compositionally biased region" description="Polar residues" evidence="3">
    <location>
        <begin position="178"/>
        <end position="190"/>
    </location>
</feature>
<protein>
    <submittedName>
        <fullName evidence="4">dCTP deaminase dUTPase</fullName>
    </submittedName>
</protein>